<dbReference type="STRING" id="988480.A0A075B4M0"/>
<reference evidence="11" key="2">
    <citation type="journal article" date="2018" name="Nat. Microbiol.">
        <title>Leveraging single-cell genomics to expand the fungal tree of life.</title>
        <authorList>
            <person name="Ahrendt S.R."/>
            <person name="Quandt C.A."/>
            <person name="Ciobanu D."/>
            <person name="Clum A."/>
            <person name="Salamov A."/>
            <person name="Andreopoulos B."/>
            <person name="Cheng J.F."/>
            <person name="Woyke T."/>
            <person name="Pelin A."/>
            <person name="Henrissat B."/>
            <person name="Reynolds N.K."/>
            <person name="Benny G.L."/>
            <person name="Smith M.E."/>
            <person name="James T.Y."/>
            <person name="Grigoriev I.V."/>
        </authorList>
    </citation>
    <scope>NUCLEOTIDE SEQUENCE [LARGE SCALE GENOMIC DNA]</scope>
    <source>
        <strain evidence="11">CSF55</strain>
    </source>
</reference>
<dbReference type="EMBL" id="ML005035">
    <property type="protein sequence ID" value="RKP20663.1"/>
    <property type="molecule type" value="Genomic_DNA"/>
</dbReference>
<dbReference type="SUPFAM" id="SSF56019">
    <property type="entry name" value="The spindle assembly checkpoint protein mad2"/>
    <property type="match status" value="1"/>
</dbReference>
<dbReference type="Gene3D" id="3.30.900.10">
    <property type="entry name" value="HORMA domain"/>
    <property type="match status" value="1"/>
</dbReference>
<dbReference type="OMA" id="WQFDVEI"/>
<dbReference type="GO" id="GO:1990333">
    <property type="term" value="C:mitotic checkpoint complex, CDC20-MAD2 subcomplex"/>
    <property type="evidence" value="ECO:0007669"/>
    <property type="project" value="EnsemblFungi"/>
</dbReference>
<dbReference type="GO" id="GO:0051301">
    <property type="term" value="P:cell division"/>
    <property type="evidence" value="ECO:0007669"/>
    <property type="project" value="UniProtKB-KW"/>
</dbReference>
<dbReference type="Proteomes" id="UP000030755">
    <property type="component" value="Unassembled WGS sequence"/>
</dbReference>
<dbReference type="InterPro" id="IPR003511">
    <property type="entry name" value="HORMA_dom"/>
</dbReference>
<evidence type="ECO:0000313" key="9">
    <source>
        <dbReference type="EMBL" id="RKP20663.1"/>
    </source>
</evidence>
<reference evidence="9" key="3">
    <citation type="submission" date="2018-08" db="EMBL/GenBank/DDBJ databases">
        <title>Leveraging single-cell genomics to expand the Fungal Tree of Life.</title>
        <authorList>
            <consortium name="DOE Joint Genome Institute"/>
            <person name="Ahrendt S.R."/>
            <person name="Quandt C.A."/>
            <person name="Ciobanu D."/>
            <person name="Clum A."/>
            <person name="Salamov A."/>
            <person name="Andreopoulos B."/>
            <person name="Cheng J.-F."/>
            <person name="Woyke T."/>
            <person name="Pelin A."/>
            <person name="Henrissat B."/>
            <person name="Reynolds N."/>
            <person name="Benny G.L."/>
            <person name="Smith M.E."/>
            <person name="James T.Y."/>
            <person name="Grigoriev I.V."/>
        </authorList>
    </citation>
    <scope>NUCLEOTIDE SEQUENCE</scope>
    <source>
        <strain evidence="9">CSF55</strain>
    </source>
</reference>
<dbReference type="PROSITE" id="PS50815">
    <property type="entry name" value="HORMA"/>
    <property type="match status" value="1"/>
</dbReference>
<comment type="similarity">
    <text evidence="2">Belongs to the MAD2 family.</text>
</comment>
<evidence type="ECO:0000259" key="7">
    <source>
        <dbReference type="PROSITE" id="PS50815"/>
    </source>
</evidence>
<sequence length="205" mass="23598">MAADSVISLRGSAEIITEFFTLTGNILFVYARSILFQRGIYPPEDFKKIKCYGLSLLVSCDSSLQAYLSKVMAQLTCWLEQKALQRFVLVLSDIDSRHVVERWQFDVFVEDCSNNTNGKKLEEIRKEIQAVIRQITASVTFLPILEGNYSFDLLVYTDKKKTTEIPEEWEDSDSRYVQNADHVRLRSFSTSFHKVEPTVAYKVTI</sequence>
<evidence type="ECO:0000256" key="1">
    <source>
        <dbReference type="ARBA" id="ARBA00004123"/>
    </source>
</evidence>
<name>A0A075B4M0_ROZAC</name>
<dbReference type="GO" id="GO:0034399">
    <property type="term" value="C:nuclear periphery"/>
    <property type="evidence" value="ECO:0007669"/>
    <property type="project" value="EnsemblFungi"/>
</dbReference>
<evidence type="ECO:0000313" key="10">
    <source>
        <dbReference type="Proteomes" id="UP000030755"/>
    </source>
</evidence>
<dbReference type="GO" id="GO:1902499">
    <property type="term" value="P:positive regulation of protein autoubiquitination"/>
    <property type="evidence" value="ECO:0007669"/>
    <property type="project" value="EnsemblFungi"/>
</dbReference>
<evidence type="ECO:0000256" key="5">
    <source>
        <dbReference type="ARBA" id="ARBA00023242"/>
    </source>
</evidence>
<dbReference type="InterPro" id="IPR045091">
    <property type="entry name" value="Mad2-like"/>
</dbReference>
<keyword evidence="3" id="KW-0132">Cell division</keyword>
<evidence type="ECO:0000313" key="11">
    <source>
        <dbReference type="Proteomes" id="UP000281549"/>
    </source>
</evidence>
<dbReference type="GO" id="GO:0010997">
    <property type="term" value="F:anaphase-promoting complex binding"/>
    <property type="evidence" value="ECO:0007669"/>
    <property type="project" value="EnsemblFungi"/>
</dbReference>
<keyword evidence="6" id="KW-0131">Cell cycle</keyword>
<dbReference type="HOGENOM" id="CLU_072097_0_0_1"/>
<dbReference type="EMBL" id="KE560603">
    <property type="protein sequence ID" value="EPZ36287.1"/>
    <property type="molecule type" value="Genomic_DNA"/>
</dbReference>
<dbReference type="GO" id="GO:0005737">
    <property type="term" value="C:cytoplasm"/>
    <property type="evidence" value="ECO:0007669"/>
    <property type="project" value="TreeGrafter"/>
</dbReference>
<dbReference type="Proteomes" id="UP000281549">
    <property type="component" value="Unassembled WGS sequence"/>
</dbReference>
<evidence type="ECO:0000256" key="3">
    <source>
        <dbReference type="ARBA" id="ARBA00022618"/>
    </source>
</evidence>
<dbReference type="InterPro" id="IPR036570">
    <property type="entry name" value="HORMA_dom_sf"/>
</dbReference>
<proteinExistence type="inferred from homology"/>
<dbReference type="OrthoDB" id="1806at2759"/>
<keyword evidence="5" id="KW-0539">Nucleus</keyword>
<dbReference type="AlphaFoldDB" id="A0A075B4M0"/>
<dbReference type="PANTHER" id="PTHR11842:SF11">
    <property type="entry name" value="MITOTIC SPINDLE ASSEMBLY CHECKPOINT PROTEIN MAD2A"/>
    <property type="match status" value="1"/>
</dbReference>
<feature type="domain" description="HORMA" evidence="7">
    <location>
        <begin position="17"/>
        <end position="199"/>
    </location>
</feature>
<evidence type="ECO:0000256" key="4">
    <source>
        <dbReference type="ARBA" id="ARBA00022776"/>
    </source>
</evidence>
<dbReference type="GO" id="GO:0044732">
    <property type="term" value="C:mitotic spindle pole body"/>
    <property type="evidence" value="ECO:0007669"/>
    <property type="project" value="EnsemblFungi"/>
</dbReference>
<protein>
    <submittedName>
        <fullName evidence="9">Mitotic spindle assembly checkpoint protein MAD2A</fullName>
    </submittedName>
    <submittedName>
        <fullName evidence="8">Mitotic spindle checkpoint protein Mad2 domain-containing protein</fullName>
    </submittedName>
</protein>
<evidence type="ECO:0000256" key="2">
    <source>
        <dbReference type="ARBA" id="ARBA00010348"/>
    </source>
</evidence>
<dbReference type="GO" id="GO:0000785">
    <property type="term" value="C:chromatin"/>
    <property type="evidence" value="ECO:0007669"/>
    <property type="project" value="EnsemblFungi"/>
</dbReference>
<evidence type="ECO:0000256" key="6">
    <source>
        <dbReference type="ARBA" id="ARBA00023306"/>
    </source>
</evidence>
<dbReference type="PANTHER" id="PTHR11842">
    <property type="entry name" value="MITOTIC SPINDLE ASSEMBLY CHECKPOINT PROTEIN MAD2"/>
    <property type="match status" value="1"/>
</dbReference>
<keyword evidence="10" id="KW-1185">Reference proteome</keyword>
<accession>A0A075B4M0</accession>
<evidence type="ECO:0000313" key="8">
    <source>
        <dbReference type="EMBL" id="EPZ36287.1"/>
    </source>
</evidence>
<dbReference type="GO" id="GO:1905318">
    <property type="term" value="P:meiosis I spindle assembly checkpoint signaling"/>
    <property type="evidence" value="ECO:0007669"/>
    <property type="project" value="EnsemblFungi"/>
</dbReference>
<dbReference type="GO" id="GO:0044774">
    <property type="term" value="P:mitotic DNA integrity checkpoint signaling"/>
    <property type="evidence" value="ECO:0007669"/>
    <property type="project" value="EnsemblFungi"/>
</dbReference>
<gene>
    <name evidence="8" type="ORF">O9G_003445</name>
    <name evidence="9" type="ORF">ROZALSC1DRAFT_27879</name>
</gene>
<reference evidence="8 10" key="1">
    <citation type="journal article" date="2013" name="Curr. Biol.">
        <title>Shared signatures of parasitism and phylogenomics unite Cryptomycota and microsporidia.</title>
        <authorList>
            <person name="James T.Y."/>
            <person name="Pelin A."/>
            <person name="Bonen L."/>
            <person name="Ahrendt S."/>
            <person name="Sain D."/>
            <person name="Corradi N."/>
            <person name="Stajich J.E."/>
        </authorList>
    </citation>
    <scope>NUCLEOTIDE SEQUENCE [LARGE SCALE GENOMIC DNA]</scope>
    <source>
        <strain evidence="8">CSF55</strain>
        <strain evidence="8">CSF55</strain>
    </source>
</reference>
<comment type="subcellular location">
    <subcellularLocation>
        <location evidence="1">Nucleus</location>
    </subcellularLocation>
</comment>
<dbReference type="GO" id="GO:0000776">
    <property type="term" value="C:kinetochore"/>
    <property type="evidence" value="ECO:0007669"/>
    <property type="project" value="EnsemblFungi"/>
</dbReference>
<dbReference type="Pfam" id="PF02301">
    <property type="entry name" value="HORMA"/>
    <property type="match status" value="1"/>
</dbReference>
<dbReference type="GO" id="GO:1990498">
    <property type="term" value="C:mitotic spindle microtubule"/>
    <property type="evidence" value="ECO:0007669"/>
    <property type="project" value="EnsemblFungi"/>
</dbReference>
<dbReference type="GO" id="GO:0005654">
    <property type="term" value="C:nucleoplasm"/>
    <property type="evidence" value="ECO:0007669"/>
    <property type="project" value="TreeGrafter"/>
</dbReference>
<organism evidence="8 10">
    <name type="scientific">Rozella allomycis (strain CSF55)</name>
    <dbReference type="NCBI Taxonomy" id="988480"/>
    <lineage>
        <taxon>Eukaryota</taxon>
        <taxon>Fungi</taxon>
        <taxon>Fungi incertae sedis</taxon>
        <taxon>Cryptomycota</taxon>
        <taxon>Cryptomycota incertae sedis</taxon>
        <taxon>Rozella</taxon>
    </lineage>
</organism>
<keyword evidence="4" id="KW-0498">Mitosis</keyword>
<dbReference type="GO" id="GO:0007094">
    <property type="term" value="P:mitotic spindle assembly checkpoint signaling"/>
    <property type="evidence" value="ECO:0007669"/>
    <property type="project" value="EnsemblFungi"/>
</dbReference>